<dbReference type="InterPro" id="IPR000150">
    <property type="entry name" value="Cof"/>
</dbReference>
<dbReference type="GO" id="GO:0000287">
    <property type="term" value="F:magnesium ion binding"/>
    <property type="evidence" value="ECO:0007669"/>
    <property type="project" value="TreeGrafter"/>
</dbReference>
<dbReference type="GeneID" id="77469712"/>
<dbReference type="NCBIfam" id="TIGR01484">
    <property type="entry name" value="HAD-SF-IIB"/>
    <property type="match status" value="1"/>
</dbReference>
<dbReference type="Gene3D" id="3.30.1240.10">
    <property type="match status" value="1"/>
</dbReference>
<dbReference type="Proteomes" id="UP000241201">
    <property type="component" value="Unassembled WGS sequence"/>
</dbReference>
<comment type="caution">
    <text evidence="1">The sequence shown here is derived from an EMBL/GenBank/DDBJ whole genome shotgun (WGS) entry which is preliminary data.</text>
</comment>
<dbReference type="InterPro" id="IPR006379">
    <property type="entry name" value="HAD-SF_hydro_IIB"/>
</dbReference>
<gene>
    <name evidence="1" type="ORF">C7U55_01150</name>
</gene>
<dbReference type="GO" id="GO:0016791">
    <property type="term" value="F:phosphatase activity"/>
    <property type="evidence" value="ECO:0007669"/>
    <property type="project" value="TreeGrafter"/>
</dbReference>
<evidence type="ECO:0000313" key="1">
    <source>
        <dbReference type="EMBL" id="PST42194.1"/>
    </source>
</evidence>
<dbReference type="Pfam" id="PF08282">
    <property type="entry name" value="Hydrolase_3"/>
    <property type="match status" value="1"/>
</dbReference>
<organism evidence="1 2">
    <name type="scientific">Faecalibacillus faecis</name>
    <dbReference type="NCBI Taxonomy" id="1982628"/>
    <lineage>
        <taxon>Bacteria</taxon>
        <taxon>Bacillati</taxon>
        <taxon>Bacillota</taxon>
        <taxon>Erysipelotrichia</taxon>
        <taxon>Erysipelotrichales</taxon>
        <taxon>Coprobacillaceae</taxon>
        <taxon>Faecalibacillus</taxon>
    </lineage>
</organism>
<dbReference type="InterPro" id="IPR036412">
    <property type="entry name" value="HAD-like_sf"/>
</dbReference>
<dbReference type="PANTHER" id="PTHR10000:SF25">
    <property type="entry name" value="PHOSPHATASE YKRA-RELATED"/>
    <property type="match status" value="1"/>
</dbReference>
<dbReference type="RefSeq" id="WP_106986978.1">
    <property type="nucleotide sequence ID" value="NZ_PYLP01000001.1"/>
</dbReference>
<proteinExistence type="predicted"/>
<dbReference type="Gene3D" id="3.40.50.1000">
    <property type="entry name" value="HAD superfamily/HAD-like"/>
    <property type="match status" value="1"/>
</dbReference>
<dbReference type="EMBL" id="PYLP01000001">
    <property type="protein sequence ID" value="PST42194.1"/>
    <property type="molecule type" value="Genomic_DNA"/>
</dbReference>
<keyword evidence="1" id="KW-0378">Hydrolase</keyword>
<evidence type="ECO:0000313" key="2">
    <source>
        <dbReference type="Proteomes" id="UP000241201"/>
    </source>
</evidence>
<dbReference type="NCBIfam" id="TIGR00099">
    <property type="entry name" value="Cof-subfamily"/>
    <property type="match status" value="1"/>
</dbReference>
<keyword evidence="2" id="KW-1185">Reference proteome</keyword>
<dbReference type="GO" id="GO:0005829">
    <property type="term" value="C:cytosol"/>
    <property type="evidence" value="ECO:0007669"/>
    <property type="project" value="TreeGrafter"/>
</dbReference>
<dbReference type="SUPFAM" id="SSF56784">
    <property type="entry name" value="HAD-like"/>
    <property type="match status" value="1"/>
</dbReference>
<dbReference type="PANTHER" id="PTHR10000">
    <property type="entry name" value="PHOSPHOSERINE PHOSPHATASE"/>
    <property type="match status" value="1"/>
</dbReference>
<accession>A0A2T3G3T4</accession>
<dbReference type="InterPro" id="IPR023214">
    <property type="entry name" value="HAD_sf"/>
</dbReference>
<sequence>MTKIAFFDVDGTMINVPHQLLKPTDKTIHALKEFQKQGNYIVVASARGVKPECLDEIPFDGFIGCDGGYIEFHQEILLNNVFTVKDLNLQNSIYEATNGQYIINERATSYFSDIDGELIKKHLKLYNGTDKLPDDYDDHWRFQNIKANTVTALFYNAKDLHEALDMLPQEWSINAYDTGHIRMDVHPQGYTKGTACEYLYQKLNIPKENTYAFGDGEHDIEMFHLVGTSIAMGNADVEVKKHASTVTLTVDEDGIADFFEKEFKIK</sequence>
<name>A0A2T3G3T4_9FIRM</name>
<protein>
    <submittedName>
        <fullName evidence="1">Cof-type HAD-IIB family hydrolase</fullName>
    </submittedName>
</protein>
<dbReference type="AlphaFoldDB" id="A0A2T3G3T4"/>
<reference evidence="2" key="1">
    <citation type="submission" date="2018-03" db="EMBL/GenBank/DDBJ databases">
        <title>Lachnoclostridium SNUG30370 gen.nov., sp.nov., isolated from human faeces.</title>
        <authorList>
            <person name="Seo B."/>
            <person name="Jeon K."/>
            <person name="Ko G."/>
        </authorList>
    </citation>
    <scope>NUCLEOTIDE SEQUENCE [LARGE SCALE GENOMIC DNA]</scope>
    <source>
        <strain evidence="2">SNUG30370</strain>
    </source>
</reference>